<evidence type="ECO:0000259" key="8">
    <source>
        <dbReference type="PROSITE" id="PS50111"/>
    </source>
</evidence>
<dbReference type="SMART" id="SM00283">
    <property type="entry name" value="MA"/>
    <property type="match status" value="1"/>
</dbReference>
<dbReference type="SUPFAM" id="SSF58104">
    <property type="entry name" value="Methyl-accepting chemotaxis protein (MCP) signaling domain"/>
    <property type="match status" value="1"/>
</dbReference>
<dbReference type="Pfam" id="PF00015">
    <property type="entry name" value="MCPsignal"/>
    <property type="match status" value="1"/>
</dbReference>
<dbReference type="CDD" id="cd19411">
    <property type="entry name" value="MCP2201-like_sensor"/>
    <property type="match status" value="1"/>
</dbReference>
<evidence type="ECO:0000313" key="10">
    <source>
        <dbReference type="EMBL" id="GGO00360.1"/>
    </source>
</evidence>
<dbReference type="Pfam" id="PF12729">
    <property type="entry name" value="4HB_MCP_1"/>
    <property type="match status" value="1"/>
</dbReference>
<evidence type="ECO:0008006" key="12">
    <source>
        <dbReference type="Google" id="ProtNLM"/>
    </source>
</evidence>
<dbReference type="InterPro" id="IPR004089">
    <property type="entry name" value="MCPsignal_dom"/>
</dbReference>
<comment type="similarity">
    <text evidence="5">Belongs to the methyl-accepting chemotaxis (MCP) protein family.</text>
</comment>
<evidence type="ECO:0000313" key="11">
    <source>
        <dbReference type="Proteomes" id="UP000606653"/>
    </source>
</evidence>
<keyword evidence="7" id="KW-0812">Transmembrane</keyword>
<evidence type="ECO:0000256" key="5">
    <source>
        <dbReference type="ARBA" id="ARBA00029447"/>
    </source>
</evidence>
<dbReference type="Gene3D" id="6.10.340.10">
    <property type="match status" value="1"/>
</dbReference>
<dbReference type="EMBL" id="BMLN01000005">
    <property type="protein sequence ID" value="GGO00360.1"/>
    <property type="molecule type" value="Genomic_DNA"/>
</dbReference>
<dbReference type="Proteomes" id="UP000606653">
    <property type="component" value="Unassembled WGS sequence"/>
</dbReference>
<comment type="caution">
    <text evidence="10">The sequence shown here is derived from an EMBL/GenBank/DDBJ whole genome shotgun (WGS) entry which is preliminary data.</text>
</comment>
<gene>
    <name evidence="10" type="ORF">GCM10010969_21460</name>
</gene>
<evidence type="ECO:0000256" key="2">
    <source>
        <dbReference type="ARBA" id="ARBA00022475"/>
    </source>
</evidence>
<dbReference type="CDD" id="cd06225">
    <property type="entry name" value="HAMP"/>
    <property type="match status" value="1"/>
</dbReference>
<protein>
    <recommendedName>
        <fullName evidence="12">Methyl-accepting chemotaxis protein</fullName>
    </recommendedName>
</protein>
<dbReference type="PANTHER" id="PTHR32089">
    <property type="entry name" value="METHYL-ACCEPTING CHEMOTAXIS PROTEIN MCPB"/>
    <property type="match status" value="1"/>
</dbReference>
<dbReference type="PROSITE" id="PS50111">
    <property type="entry name" value="CHEMOTAXIS_TRANSDUC_2"/>
    <property type="match status" value="1"/>
</dbReference>
<dbReference type="PANTHER" id="PTHR32089:SF112">
    <property type="entry name" value="LYSOZYME-LIKE PROTEIN-RELATED"/>
    <property type="match status" value="1"/>
</dbReference>
<evidence type="ECO:0000256" key="6">
    <source>
        <dbReference type="PROSITE-ProRule" id="PRU00284"/>
    </source>
</evidence>
<comment type="subcellular location">
    <subcellularLocation>
        <location evidence="1">Cell membrane</location>
    </subcellularLocation>
</comment>
<evidence type="ECO:0000259" key="9">
    <source>
        <dbReference type="PROSITE" id="PS50885"/>
    </source>
</evidence>
<feature type="domain" description="HAMP" evidence="9">
    <location>
        <begin position="210"/>
        <end position="262"/>
    </location>
</feature>
<keyword evidence="2" id="KW-1003">Cell membrane</keyword>
<evidence type="ECO:0000256" key="3">
    <source>
        <dbReference type="ARBA" id="ARBA00023136"/>
    </source>
</evidence>
<dbReference type="InterPro" id="IPR024478">
    <property type="entry name" value="HlyB_4HB_MCP"/>
</dbReference>
<evidence type="ECO:0000256" key="7">
    <source>
        <dbReference type="SAM" id="Phobius"/>
    </source>
</evidence>
<dbReference type="SMART" id="SM00304">
    <property type="entry name" value="HAMP"/>
    <property type="match status" value="2"/>
</dbReference>
<dbReference type="Gene3D" id="1.10.287.950">
    <property type="entry name" value="Methyl-accepting chemotaxis protein"/>
    <property type="match status" value="1"/>
</dbReference>
<organism evidence="10 11">
    <name type="scientific">Saccharibacillus kuerlensis</name>
    <dbReference type="NCBI Taxonomy" id="459527"/>
    <lineage>
        <taxon>Bacteria</taxon>
        <taxon>Bacillati</taxon>
        <taxon>Bacillota</taxon>
        <taxon>Bacilli</taxon>
        <taxon>Bacillales</taxon>
        <taxon>Paenibacillaceae</taxon>
        <taxon>Saccharibacillus</taxon>
    </lineage>
</organism>
<evidence type="ECO:0000256" key="4">
    <source>
        <dbReference type="ARBA" id="ARBA00023224"/>
    </source>
</evidence>
<dbReference type="Pfam" id="PF00672">
    <property type="entry name" value="HAMP"/>
    <property type="match status" value="1"/>
</dbReference>
<feature type="domain" description="Methyl-accepting transducer" evidence="8">
    <location>
        <begin position="281"/>
        <end position="517"/>
    </location>
</feature>
<keyword evidence="7" id="KW-1133">Transmembrane helix</keyword>
<keyword evidence="11" id="KW-1185">Reference proteome</keyword>
<accession>A0ABQ2L2M1</accession>
<dbReference type="PROSITE" id="PS50885">
    <property type="entry name" value="HAMP"/>
    <property type="match status" value="1"/>
</dbReference>
<evidence type="ECO:0000256" key="1">
    <source>
        <dbReference type="ARBA" id="ARBA00004236"/>
    </source>
</evidence>
<dbReference type="RefSeq" id="WP_018979037.1">
    <property type="nucleotide sequence ID" value="NZ_BMLN01000005.1"/>
</dbReference>
<proteinExistence type="inferred from homology"/>
<dbReference type="InterPro" id="IPR003660">
    <property type="entry name" value="HAMP_dom"/>
</dbReference>
<sequence length="567" mass="61578">MKNLNVRWKILILTVISAILIAAVGYSGFDATRKVADASERMYNENVKVMTIIDEVRANNIARQSYVLEMIVTTDSATMQQLHNELLQAKEANNAFYVQLEEMQMSEEMRKQYDIFQSILPDYRSAVDEVADLAEAGENIEAYSVFAEKVQPIRQEMNEKLKVILELQAREAEMNSDRSTHLKNASMILILSLLVGGTLLLLAAGYVIARAVSNPLRRIQQLMQSAENGDLTVRADYDSRDEIGQLSSSFNGMIAGLRSIIQKVDESALTLSASSQQLTASSEQTSIASGHIASSSSQLSDGFEEQTRTVAEVKTSAEHLADNMSQIQGGSESIAELAGQTERSANDGLNEVHDVLQQIQNIDTSVEHTSSVIASLERRIEDIDALVAAIQQVAKQTNLLALNASIEAARAGEAGRGFNVVAQEIRKLAESAAESASQITETVHSVQEESKKAVVSMKDASGLVKQGVKGAGRVSESFTSIRESISDVSGQISEISRSIASASTQSTEIGHAMQSISQITEQGASGLQEVSAASEEQLSTMEEVSESARHLSKLSEELKQELARFQL</sequence>
<keyword evidence="4 6" id="KW-0807">Transducer</keyword>
<feature type="transmembrane region" description="Helical" evidence="7">
    <location>
        <begin position="6"/>
        <end position="26"/>
    </location>
</feature>
<reference evidence="11" key="1">
    <citation type="journal article" date="2019" name="Int. J. Syst. Evol. Microbiol.">
        <title>The Global Catalogue of Microorganisms (GCM) 10K type strain sequencing project: providing services to taxonomists for standard genome sequencing and annotation.</title>
        <authorList>
            <consortium name="The Broad Institute Genomics Platform"/>
            <consortium name="The Broad Institute Genome Sequencing Center for Infectious Disease"/>
            <person name="Wu L."/>
            <person name="Ma J."/>
        </authorList>
    </citation>
    <scope>NUCLEOTIDE SEQUENCE [LARGE SCALE GENOMIC DNA]</scope>
    <source>
        <strain evidence="11">CGMCC 1.6964</strain>
    </source>
</reference>
<feature type="transmembrane region" description="Helical" evidence="7">
    <location>
        <begin position="188"/>
        <end position="209"/>
    </location>
</feature>
<name>A0ABQ2L2M1_9BACL</name>
<keyword evidence="3 7" id="KW-0472">Membrane</keyword>
<dbReference type="InterPro" id="IPR047347">
    <property type="entry name" value="YvaQ-like_sensor"/>
</dbReference>